<evidence type="ECO:0000313" key="3">
    <source>
        <dbReference type="Proteomes" id="UP000306102"/>
    </source>
</evidence>
<comment type="caution">
    <text evidence="2">The sequence shown here is derived from an EMBL/GenBank/DDBJ whole genome shotgun (WGS) entry which is preliminary data.</text>
</comment>
<feature type="compositionally biased region" description="Basic residues" evidence="1">
    <location>
        <begin position="98"/>
        <end position="107"/>
    </location>
</feature>
<proteinExistence type="predicted"/>
<sequence length="140" mass="15465">MKTVSGKVISTKTISLSKSAKVLSNFVSAETGGSQAVSSYLTRASASFNALVQFHKELKNSKFDHIESPNNENPVKYEHKSEENEVGLTVEDSVGSHSARKTHKQSRKKNDSFVIEEVGEVFDSAEHGGSKKNRKKRRLI</sequence>
<organism evidence="2 3">
    <name type="scientific">Camellia sinensis var. sinensis</name>
    <name type="common">China tea</name>
    <dbReference type="NCBI Taxonomy" id="542762"/>
    <lineage>
        <taxon>Eukaryota</taxon>
        <taxon>Viridiplantae</taxon>
        <taxon>Streptophyta</taxon>
        <taxon>Embryophyta</taxon>
        <taxon>Tracheophyta</taxon>
        <taxon>Spermatophyta</taxon>
        <taxon>Magnoliopsida</taxon>
        <taxon>eudicotyledons</taxon>
        <taxon>Gunneridae</taxon>
        <taxon>Pentapetalae</taxon>
        <taxon>asterids</taxon>
        <taxon>Ericales</taxon>
        <taxon>Theaceae</taxon>
        <taxon>Camellia</taxon>
    </lineage>
</organism>
<dbReference type="STRING" id="542762.A0A4S4EMV7"/>
<evidence type="ECO:0000256" key="1">
    <source>
        <dbReference type="SAM" id="MobiDB-lite"/>
    </source>
</evidence>
<dbReference type="PANTHER" id="PTHR48227:SF1">
    <property type="entry name" value="DNA LIGASE 1-LIKE"/>
    <property type="match status" value="1"/>
</dbReference>
<reference evidence="2 3" key="1">
    <citation type="journal article" date="2018" name="Proc. Natl. Acad. Sci. U.S.A.">
        <title>Draft genome sequence of Camellia sinensis var. sinensis provides insights into the evolution of the tea genome and tea quality.</title>
        <authorList>
            <person name="Wei C."/>
            <person name="Yang H."/>
            <person name="Wang S."/>
            <person name="Zhao J."/>
            <person name="Liu C."/>
            <person name="Gao L."/>
            <person name="Xia E."/>
            <person name="Lu Y."/>
            <person name="Tai Y."/>
            <person name="She G."/>
            <person name="Sun J."/>
            <person name="Cao H."/>
            <person name="Tong W."/>
            <person name="Gao Q."/>
            <person name="Li Y."/>
            <person name="Deng W."/>
            <person name="Jiang X."/>
            <person name="Wang W."/>
            <person name="Chen Q."/>
            <person name="Zhang S."/>
            <person name="Li H."/>
            <person name="Wu J."/>
            <person name="Wang P."/>
            <person name="Li P."/>
            <person name="Shi C."/>
            <person name="Zheng F."/>
            <person name="Jian J."/>
            <person name="Huang B."/>
            <person name="Shan D."/>
            <person name="Shi M."/>
            <person name="Fang C."/>
            <person name="Yue Y."/>
            <person name="Li F."/>
            <person name="Li D."/>
            <person name="Wei S."/>
            <person name="Han B."/>
            <person name="Jiang C."/>
            <person name="Yin Y."/>
            <person name="Xia T."/>
            <person name="Zhang Z."/>
            <person name="Bennetzen J.L."/>
            <person name="Zhao S."/>
            <person name="Wan X."/>
        </authorList>
    </citation>
    <scope>NUCLEOTIDE SEQUENCE [LARGE SCALE GENOMIC DNA]</scope>
    <source>
        <strain evidence="3">cv. Shuchazao</strain>
        <tissue evidence="2">Leaf</tissue>
    </source>
</reference>
<name>A0A4S4EMV7_CAMSN</name>
<feature type="region of interest" description="Disordered" evidence="1">
    <location>
        <begin position="62"/>
        <end position="110"/>
    </location>
</feature>
<accession>A0A4S4EMV7</accession>
<dbReference type="EMBL" id="SDRB02003508">
    <property type="protein sequence ID" value="THG17515.1"/>
    <property type="molecule type" value="Genomic_DNA"/>
</dbReference>
<gene>
    <name evidence="2" type="ORF">TEA_011427</name>
</gene>
<dbReference type="Proteomes" id="UP000306102">
    <property type="component" value="Unassembled WGS sequence"/>
</dbReference>
<protein>
    <submittedName>
        <fullName evidence="2">Uncharacterized protein</fullName>
    </submittedName>
</protein>
<dbReference type="AlphaFoldDB" id="A0A4S4EMV7"/>
<evidence type="ECO:0000313" key="2">
    <source>
        <dbReference type="EMBL" id="THG17515.1"/>
    </source>
</evidence>
<keyword evidence="3" id="KW-1185">Reference proteome</keyword>
<dbReference type="PANTHER" id="PTHR48227">
    <property type="entry name" value="DNA TOPOISOMERASE 1-LIKE"/>
    <property type="match status" value="1"/>
</dbReference>